<dbReference type="Proteomes" id="UP000509301">
    <property type="component" value="Chromosome"/>
</dbReference>
<evidence type="ECO:0000313" key="3">
    <source>
        <dbReference type="Proteomes" id="UP000509301"/>
    </source>
</evidence>
<evidence type="ECO:0000313" key="2">
    <source>
        <dbReference type="EMBL" id="QKQ99546.1"/>
    </source>
</evidence>
<dbReference type="RefSeq" id="WP_174629582.1">
    <property type="nucleotide sequence ID" value="NZ_CP049074.1"/>
</dbReference>
<gene>
    <name evidence="2" type="ORF">GWK48_03290</name>
</gene>
<dbReference type="KEGG" id="mten:GWK48_03290"/>
<dbReference type="OrthoDB" id="34682at2157"/>
<dbReference type="AlphaFoldDB" id="A0A6N0NTU5"/>
<name>A0A6N0NTU5_9CREN</name>
<organism evidence="2 3">
    <name type="scientific">Metallosphaera tengchongensis</name>
    <dbReference type="NCBI Taxonomy" id="1532350"/>
    <lineage>
        <taxon>Archaea</taxon>
        <taxon>Thermoproteota</taxon>
        <taxon>Thermoprotei</taxon>
        <taxon>Sulfolobales</taxon>
        <taxon>Sulfolobaceae</taxon>
        <taxon>Metallosphaera</taxon>
    </lineage>
</organism>
<dbReference type="EMBL" id="CP049074">
    <property type="protein sequence ID" value="QKQ99546.1"/>
    <property type="molecule type" value="Genomic_DNA"/>
</dbReference>
<proteinExistence type="predicted"/>
<evidence type="ECO:0000256" key="1">
    <source>
        <dbReference type="SAM" id="MobiDB-lite"/>
    </source>
</evidence>
<sequence length="107" mass="12818">MKVVKYEVEGKLEKNGKTTTFKRKYRHLKFAKEYVRSLTEGECKWTEENDKIRIQCSSQSSTYEFEIRKNRIVKPKKQEPKKEEKAEKKDEQKQTQNAQNVEEKGQT</sequence>
<protein>
    <submittedName>
        <fullName evidence="2">Uncharacterized protein</fullName>
    </submittedName>
</protein>
<feature type="region of interest" description="Disordered" evidence="1">
    <location>
        <begin position="70"/>
        <end position="107"/>
    </location>
</feature>
<dbReference type="GeneID" id="55640941"/>
<reference evidence="2 3" key="1">
    <citation type="submission" date="2020-02" db="EMBL/GenBank/DDBJ databases">
        <title>Comparative genome analysis reveals the metabolism and evolution of the thermophilic archaeal genus Metallosphaera.</title>
        <authorList>
            <person name="Jiang C."/>
        </authorList>
    </citation>
    <scope>NUCLEOTIDE SEQUENCE [LARGE SCALE GENOMIC DNA]</scope>
    <source>
        <strain evidence="2 3">Ric-A</strain>
    </source>
</reference>
<accession>A0A6N0NTU5</accession>
<keyword evidence="3" id="KW-1185">Reference proteome</keyword>
<feature type="compositionally biased region" description="Basic and acidic residues" evidence="1">
    <location>
        <begin position="76"/>
        <end position="93"/>
    </location>
</feature>